<evidence type="ECO:0000313" key="3">
    <source>
        <dbReference type="Proteomes" id="UP001345963"/>
    </source>
</evidence>
<accession>A0ABU7ASX3</accession>
<evidence type="ECO:0000256" key="1">
    <source>
        <dbReference type="SAM" id="MobiDB-lite"/>
    </source>
</evidence>
<comment type="caution">
    <text evidence="2">The sequence shown here is derived from an EMBL/GenBank/DDBJ whole genome shotgun (WGS) entry which is preliminary data.</text>
</comment>
<dbReference type="Proteomes" id="UP001345963">
    <property type="component" value="Unassembled WGS sequence"/>
</dbReference>
<feature type="region of interest" description="Disordered" evidence="1">
    <location>
        <begin position="27"/>
        <end position="92"/>
    </location>
</feature>
<organism evidence="2 3">
    <name type="scientific">Ataeniobius toweri</name>
    <dbReference type="NCBI Taxonomy" id="208326"/>
    <lineage>
        <taxon>Eukaryota</taxon>
        <taxon>Metazoa</taxon>
        <taxon>Chordata</taxon>
        <taxon>Craniata</taxon>
        <taxon>Vertebrata</taxon>
        <taxon>Euteleostomi</taxon>
        <taxon>Actinopterygii</taxon>
        <taxon>Neopterygii</taxon>
        <taxon>Teleostei</taxon>
        <taxon>Neoteleostei</taxon>
        <taxon>Acanthomorphata</taxon>
        <taxon>Ovalentaria</taxon>
        <taxon>Atherinomorphae</taxon>
        <taxon>Cyprinodontiformes</taxon>
        <taxon>Goodeidae</taxon>
        <taxon>Ataeniobius</taxon>
    </lineage>
</organism>
<reference evidence="2 3" key="1">
    <citation type="submission" date="2021-07" db="EMBL/GenBank/DDBJ databases">
        <authorList>
            <person name="Palmer J.M."/>
        </authorList>
    </citation>
    <scope>NUCLEOTIDE SEQUENCE [LARGE SCALE GENOMIC DNA]</scope>
    <source>
        <strain evidence="2 3">AT_MEX2019</strain>
        <tissue evidence="2">Muscle</tissue>
    </source>
</reference>
<feature type="region of interest" description="Disordered" evidence="1">
    <location>
        <begin position="485"/>
        <end position="579"/>
    </location>
</feature>
<dbReference type="PANTHER" id="PTHR47306">
    <property type="entry name" value="SI:CH211-178J18.4-RELATED"/>
    <property type="match status" value="1"/>
</dbReference>
<dbReference type="EMBL" id="JAHUTI010025341">
    <property type="protein sequence ID" value="MED6240643.1"/>
    <property type="molecule type" value="Genomic_DNA"/>
</dbReference>
<evidence type="ECO:0000313" key="2">
    <source>
        <dbReference type="EMBL" id="MED6240643.1"/>
    </source>
</evidence>
<protein>
    <submittedName>
        <fullName evidence="2">Uncharacterized protein</fullName>
    </submittedName>
</protein>
<keyword evidence="3" id="KW-1185">Reference proteome</keyword>
<proteinExistence type="predicted"/>
<sequence>MAKIRVDLEARVEQQQRTITTLKRLVASLRRKHAPTAQKVKRKRTEVEEASTSGQLEPHSSGESQVTEEQETTTSAAPSNLPTPKEGIQIPGAEEQIVLPIEAIRAEEEKETAGPASFSWSAGTGKGNLMRRIILPESMELYLKRFREFHTSTQATPKMIEAAKSRVSRVKAFLHYMSEGQQKVSDWTFLHNVERIKKWVSEMGQSGKEITTLRFYIHHAFQFVEYMVNSRPQQCRLTWEQMKEILLYLEKARKDTGRPIMVHQSRVKRAKMARIPESASILKCLQLAPERVEKLLDELEVDTSRKAARYVLYGYLCAYWACMTGHRPSVFTNMRESDIATAELEGSEEGVQIRVADHKTTLQFGEASLVLTRAEFSWIKRLHNIKEKLDSSNSYVLFTLGQQPFKNINRYLRMAWRNMDLKGDINFTLIRTALADCAKFTLPAATREQVSTSMCHDTRTADRFYSHNLTLKEGLQVREVMTSMLQSPGARGSTQHTQKASAKAKGKAKAPAKAGVKASAEERSSSSDDSESEDETPVPYQESGNSSSSSSSLDSAEKAERQLRVKLLSPSKRQPASYLRSSIKAKISPLKRATVRLLRSKLASDRVKRALNK</sequence>
<feature type="compositionally biased region" description="Basic residues" evidence="1">
    <location>
        <begin position="29"/>
        <end position="44"/>
    </location>
</feature>
<name>A0ABU7ASX3_9TELE</name>
<gene>
    <name evidence="2" type="ORF">ATANTOWER_024837</name>
</gene>
<dbReference type="PANTHER" id="PTHR47306:SF2">
    <property type="entry name" value="CORE-BINDING (CB) DOMAIN-CONTAINING PROTEIN"/>
    <property type="match status" value="1"/>
</dbReference>